<dbReference type="AlphaFoldDB" id="A0A443RTN3"/>
<name>A0A443RTN3_9ACAR</name>
<gene>
    <name evidence="1" type="ORF">B4U80_15010</name>
</gene>
<feature type="non-terminal residue" evidence="1">
    <location>
        <position position="48"/>
    </location>
</feature>
<sequence>MSNKVFRHAILSFESVREQTFREFPLTHPSKYELAKAGFYYTGFGTTA</sequence>
<proteinExistence type="predicted"/>
<evidence type="ECO:0000313" key="1">
    <source>
        <dbReference type="EMBL" id="RWS18683.1"/>
    </source>
</evidence>
<dbReference type="InterPro" id="IPR001370">
    <property type="entry name" value="BIR_rpt"/>
</dbReference>
<organism evidence="1 2">
    <name type="scientific">Leptotrombidium deliense</name>
    <dbReference type="NCBI Taxonomy" id="299467"/>
    <lineage>
        <taxon>Eukaryota</taxon>
        <taxon>Metazoa</taxon>
        <taxon>Ecdysozoa</taxon>
        <taxon>Arthropoda</taxon>
        <taxon>Chelicerata</taxon>
        <taxon>Arachnida</taxon>
        <taxon>Acari</taxon>
        <taxon>Acariformes</taxon>
        <taxon>Trombidiformes</taxon>
        <taxon>Prostigmata</taxon>
        <taxon>Anystina</taxon>
        <taxon>Parasitengona</taxon>
        <taxon>Trombiculoidea</taxon>
        <taxon>Trombiculidae</taxon>
        <taxon>Leptotrombidium</taxon>
    </lineage>
</organism>
<dbReference type="VEuPathDB" id="VectorBase:LDEU013357"/>
<dbReference type="Proteomes" id="UP000288716">
    <property type="component" value="Unassembled WGS sequence"/>
</dbReference>
<protein>
    <submittedName>
        <fullName evidence="1">Uncharacterized protein</fullName>
    </submittedName>
</protein>
<reference evidence="1 2" key="1">
    <citation type="journal article" date="2018" name="Gigascience">
        <title>Genomes of trombidid mites reveal novel predicted allergens and laterally-transferred genes associated with secondary metabolism.</title>
        <authorList>
            <person name="Dong X."/>
            <person name="Chaisiri K."/>
            <person name="Xia D."/>
            <person name="Armstrong S.D."/>
            <person name="Fang Y."/>
            <person name="Donnelly M.J."/>
            <person name="Kadowaki T."/>
            <person name="McGarry J.W."/>
            <person name="Darby A.C."/>
            <person name="Makepeace B.L."/>
        </authorList>
    </citation>
    <scope>NUCLEOTIDE SEQUENCE [LARGE SCALE GENOMIC DNA]</scope>
    <source>
        <strain evidence="1">UoL-UT</strain>
    </source>
</reference>
<dbReference type="EMBL" id="NCKV01035915">
    <property type="protein sequence ID" value="RWS18683.1"/>
    <property type="molecule type" value="Genomic_DNA"/>
</dbReference>
<evidence type="ECO:0000313" key="2">
    <source>
        <dbReference type="Proteomes" id="UP000288716"/>
    </source>
</evidence>
<comment type="caution">
    <text evidence="1">The sequence shown here is derived from an EMBL/GenBank/DDBJ whole genome shotgun (WGS) entry which is preliminary data.</text>
</comment>
<keyword evidence="2" id="KW-1185">Reference proteome</keyword>
<dbReference type="Gene3D" id="1.10.1170.10">
    <property type="entry name" value="Inhibitor Of Apoptosis Protein (2mihbC-IAP-1), Chain A"/>
    <property type="match status" value="1"/>
</dbReference>
<dbReference type="Pfam" id="PF00653">
    <property type="entry name" value="BIR"/>
    <property type="match status" value="1"/>
</dbReference>
<accession>A0A443RTN3</accession>
<dbReference type="SUPFAM" id="SSF57924">
    <property type="entry name" value="Inhibitor of apoptosis (IAP) repeat"/>
    <property type="match status" value="1"/>
</dbReference>